<dbReference type="Gene3D" id="3.90.230.10">
    <property type="entry name" value="Creatinase/methionine aminopeptidase superfamily"/>
    <property type="match status" value="1"/>
</dbReference>
<feature type="domain" description="Creatinase N-terminal" evidence="6">
    <location>
        <begin position="17"/>
        <end position="152"/>
    </location>
</feature>
<reference evidence="9" key="1">
    <citation type="submission" date="2016-10" db="EMBL/GenBank/DDBJ databases">
        <authorList>
            <person name="Varghese N."/>
            <person name="Submissions S."/>
        </authorList>
    </citation>
    <scope>NUCLEOTIDE SEQUENCE [LARGE SCALE GENOMIC DNA]</scope>
    <source>
        <strain evidence="9">DSM 26893</strain>
    </source>
</reference>
<dbReference type="InterPro" id="IPR000587">
    <property type="entry name" value="Creatinase_N"/>
</dbReference>
<dbReference type="CDD" id="cd01085">
    <property type="entry name" value="APP"/>
    <property type="match status" value="1"/>
</dbReference>
<dbReference type="InterPro" id="IPR033740">
    <property type="entry name" value="Pept_M24B"/>
</dbReference>
<evidence type="ECO:0000313" key="9">
    <source>
        <dbReference type="Proteomes" id="UP000199372"/>
    </source>
</evidence>
<dbReference type="RefSeq" id="WP_091846197.1">
    <property type="nucleotide sequence ID" value="NZ_FOCM01000007.1"/>
</dbReference>
<dbReference type="InterPro" id="IPR032416">
    <property type="entry name" value="Peptidase_M24_C"/>
</dbReference>
<dbReference type="InterPro" id="IPR036005">
    <property type="entry name" value="Creatinase/aminopeptidase-like"/>
</dbReference>
<dbReference type="Pfam" id="PF16189">
    <property type="entry name" value="Creatinase_N_2"/>
    <property type="match status" value="1"/>
</dbReference>
<keyword evidence="2" id="KW-0479">Metal-binding</keyword>
<evidence type="ECO:0000259" key="7">
    <source>
        <dbReference type="Pfam" id="PF16188"/>
    </source>
</evidence>
<evidence type="ECO:0000256" key="2">
    <source>
        <dbReference type="ARBA" id="ARBA00022723"/>
    </source>
</evidence>
<name>A0A1H8K3C9_9RHOB</name>
<organism evidence="8 9">
    <name type="scientific">Palleronia pelagia</name>
    <dbReference type="NCBI Taxonomy" id="387096"/>
    <lineage>
        <taxon>Bacteria</taxon>
        <taxon>Pseudomonadati</taxon>
        <taxon>Pseudomonadota</taxon>
        <taxon>Alphaproteobacteria</taxon>
        <taxon>Rhodobacterales</taxon>
        <taxon>Roseobacteraceae</taxon>
        <taxon>Palleronia</taxon>
    </lineage>
</organism>
<gene>
    <name evidence="8" type="ORF">SAMN04488011_10776</name>
</gene>
<keyword evidence="8" id="KW-0645">Protease</keyword>
<dbReference type="Pfam" id="PF00557">
    <property type="entry name" value="Peptidase_M24"/>
    <property type="match status" value="1"/>
</dbReference>
<dbReference type="GO" id="GO:0005737">
    <property type="term" value="C:cytoplasm"/>
    <property type="evidence" value="ECO:0007669"/>
    <property type="project" value="UniProtKB-ARBA"/>
</dbReference>
<evidence type="ECO:0000259" key="5">
    <source>
        <dbReference type="Pfam" id="PF00557"/>
    </source>
</evidence>
<evidence type="ECO:0000313" key="8">
    <source>
        <dbReference type="EMBL" id="SEN87315.1"/>
    </source>
</evidence>
<proteinExistence type="inferred from homology"/>
<dbReference type="PANTHER" id="PTHR43763">
    <property type="entry name" value="XAA-PRO AMINOPEPTIDASE 1"/>
    <property type="match status" value="1"/>
</dbReference>
<dbReference type="InterPro" id="IPR029149">
    <property type="entry name" value="Creatin/AminoP/Spt16_N"/>
</dbReference>
<dbReference type="EMBL" id="FOCM01000007">
    <property type="protein sequence ID" value="SEN87315.1"/>
    <property type="molecule type" value="Genomic_DNA"/>
</dbReference>
<dbReference type="GO" id="GO:0046872">
    <property type="term" value="F:metal ion binding"/>
    <property type="evidence" value="ECO:0007669"/>
    <property type="project" value="UniProtKB-KW"/>
</dbReference>
<dbReference type="InterPro" id="IPR000994">
    <property type="entry name" value="Pept_M24"/>
</dbReference>
<dbReference type="AlphaFoldDB" id="A0A1H8K3C9"/>
<dbReference type="Pfam" id="PF16188">
    <property type="entry name" value="Peptidase_M24_C"/>
    <property type="match status" value="1"/>
</dbReference>
<sequence length="602" mass="64658">MFQDFTVTARPEQGPPRLAALRKTLSEQGLDAFLVPRADAYQGEYVSDRDVRLQWLTGFTGSAGICVVTAERAAVFADGRYTLQARAQCADDFEIVDFPAERPGPWLADILPESSVVGLDPWLHTRAEVEALERALAPRNIALRPVDNPVDAIWDDQPGPPLGAVSAYPDDLAGATRAEKCARIAKDLRDAGQDWAVLSLPDSIAWLLNIRGSDIPRIPVAHGFALVEAAGGAVRLFMAHEKLRDVEMDGVDVLPPDGLVAALAALDGVVRVDRDSAPHAVGLALENAGSRVDWAPDPCMLPKACKSAAEIAATTEAHLRDGAAMCAFLAWLDGRLDGVTQGEILTEIDVAAELEGFRRATNALRDISFDTIAGTGPNGAITHYRVNTESNRAVATGDLLLVDSGGQYVDGTTDITRTVAVGPPDAEQVAAFTRVLKGMIAVSRARWPQGLAGRDLDALARAPLWMAGQDYGHGTGHGVGVYLSVHEGPQRLSRMSEEPLRPGMILSNEPGYYRAGAWGIRIENLVVVRPAPPIDGGDPGRDMLDFDTLTWVPIDRRLIDAGALSPGERAWIDDYHAGVYERLAQRVEPGVADWLRTATAPL</sequence>
<dbReference type="OrthoDB" id="9806388at2"/>
<dbReference type="InterPro" id="IPR050422">
    <property type="entry name" value="X-Pro_aminopeptidase_P"/>
</dbReference>
<evidence type="ECO:0000256" key="1">
    <source>
        <dbReference type="ARBA" id="ARBA00008766"/>
    </source>
</evidence>
<accession>A0A1H8K3C9</accession>
<protein>
    <submittedName>
        <fullName evidence="8">Xaa-Pro aminopeptidase</fullName>
    </submittedName>
</protein>
<evidence type="ECO:0000259" key="6">
    <source>
        <dbReference type="Pfam" id="PF01321"/>
    </source>
</evidence>
<dbReference type="Gene3D" id="3.40.350.10">
    <property type="entry name" value="Creatinase/prolidase N-terminal domain"/>
    <property type="match status" value="2"/>
</dbReference>
<feature type="domain" description="Peptidase M24 C-terminal" evidence="7">
    <location>
        <begin position="543"/>
        <end position="602"/>
    </location>
</feature>
<dbReference type="PANTHER" id="PTHR43763:SF6">
    <property type="entry name" value="XAA-PRO AMINOPEPTIDASE 1"/>
    <property type="match status" value="1"/>
</dbReference>
<dbReference type="SUPFAM" id="SSF55920">
    <property type="entry name" value="Creatinase/aminopeptidase"/>
    <property type="match status" value="1"/>
</dbReference>
<keyword evidence="9" id="KW-1185">Reference proteome</keyword>
<keyword evidence="3" id="KW-0378">Hydrolase</keyword>
<comment type="similarity">
    <text evidence="1">Belongs to the peptidase M24B family.</text>
</comment>
<dbReference type="FunFam" id="3.90.230.10:FF:000007">
    <property type="entry name" value="Xaa-Pro aminopeptidase P"/>
    <property type="match status" value="1"/>
</dbReference>
<evidence type="ECO:0000256" key="3">
    <source>
        <dbReference type="ARBA" id="ARBA00022801"/>
    </source>
</evidence>
<dbReference type="Pfam" id="PF01321">
    <property type="entry name" value="Creatinase_N"/>
    <property type="match status" value="1"/>
</dbReference>
<keyword evidence="8" id="KW-0031">Aminopeptidase</keyword>
<dbReference type="SUPFAM" id="SSF53092">
    <property type="entry name" value="Creatinase/prolidase N-terminal domain"/>
    <property type="match status" value="1"/>
</dbReference>
<feature type="domain" description="Peptidase M24" evidence="5">
    <location>
        <begin position="315"/>
        <end position="529"/>
    </location>
</feature>
<dbReference type="GO" id="GO:0070006">
    <property type="term" value="F:metalloaminopeptidase activity"/>
    <property type="evidence" value="ECO:0007669"/>
    <property type="project" value="InterPro"/>
</dbReference>
<evidence type="ECO:0000256" key="4">
    <source>
        <dbReference type="ARBA" id="ARBA00023211"/>
    </source>
</evidence>
<dbReference type="Proteomes" id="UP000199372">
    <property type="component" value="Unassembled WGS sequence"/>
</dbReference>
<keyword evidence="4" id="KW-0464">Manganese</keyword>